<feature type="transmembrane region" description="Helical" evidence="10">
    <location>
        <begin position="105"/>
        <end position="122"/>
    </location>
</feature>
<keyword evidence="9 10" id="KW-0472">Membrane</keyword>
<evidence type="ECO:0000313" key="11">
    <source>
        <dbReference type="EMBL" id="NMM46821.1"/>
    </source>
</evidence>
<feature type="transmembrane region" description="Helical" evidence="10">
    <location>
        <begin position="39"/>
        <end position="57"/>
    </location>
</feature>
<feature type="transmembrane region" description="Helical" evidence="10">
    <location>
        <begin position="69"/>
        <end position="85"/>
    </location>
</feature>
<evidence type="ECO:0000256" key="3">
    <source>
        <dbReference type="ARBA" id="ARBA00006669"/>
    </source>
</evidence>
<evidence type="ECO:0000256" key="10">
    <source>
        <dbReference type="SAM" id="Phobius"/>
    </source>
</evidence>
<comment type="subcellular location">
    <subcellularLocation>
        <location evidence="2">Cell membrane</location>
        <topology evidence="2">Multi-pass membrane protein</topology>
    </subcellularLocation>
</comment>
<keyword evidence="7 10" id="KW-0812">Transmembrane</keyword>
<dbReference type="Pfam" id="PF04973">
    <property type="entry name" value="NMN_transporter"/>
    <property type="match status" value="1"/>
</dbReference>
<dbReference type="GO" id="GO:0005886">
    <property type="term" value="C:plasma membrane"/>
    <property type="evidence" value="ECO:0007669"/>
    <property type="project" value="UniProtKB-SubCell"/>
</dbReference>
<evidence type="ECO:0000256" key="6">
    <source>
        <dbReference type="ARBA" id="ARBA00022475"/>
    </source>
</evidence>
<dbReference type="NCBIfam" id="TIGR01528">
    <property type="entry name" value="NMN_trans_PnuC"/>
    <property type="match status" value="1"/>
</dbReference>
<evidence type="ECO:0000256" key="7">
    <source>
        <dbReference type="ARBA" id="ARBA00022692"/>
    </source>
</evidence>
<dbReference type="PANTHER" id="PTHR36122">
    <property type="entry name" value="NICOTINAMIDE RIBOSIDE TRANSPORTER PNUC"/>
    <property type="match status" value="1"/>
</dbReference>
<evidence type="ECO:0000256" key="1">
    <source>
        <dbReference type="ARBA" id="ARBA00002672"/>
    </source>
</evidence>
<feature type="transmembrane region" description="Helical" evidence="10">
    <location>
        <begin position="168"/>
        <end position="196"/>
    </location>
</feature>
<keyword evidence="12" id="KW-1185">Reference proteome</keyword>
<evidence type="ECO:0000256" key="5">
    <source>
        <dbReference type="ARBA" id="ARBA00022448"/>
    </source>
</evidence>
<gene>
    <name evidence="11" type="ORF">HH304_00310</name>
</gene>
<protein>
    <recommendedName>
        <fullName evidence="4">Nicotinamide riboside transporter PnuC</fullName>
    </recommendedName>
</protein>
<dbReference type="PANTHER" id="PTHR36122:SF2">
    <property type="entry name" value="NICOTINAMIDE RIBOSIDE TRANSPORTER PNUC"/>
    <property type="match status" value="1"/>
</dbReference>
<evidence type="ECO:0000313" key="12">
    <source>
        <dbReference type="Proteomes" id="UP000559010"/>
    </source>
</evidence>
<dbReference type="EMBL" id="JABBNU010000001">
    <property type="protein sequence ID" value="NMM46821.1"/>
    <property type="molecule type" value="Genomic_DNA"/>
</dbReference>
<keyword evidence="8 10" id="KW-1133">Transmembrane helix</keyword>
<name>A0A848IUD5_9BACT</name>
<dbReference type="RefSeq" id="WP_169677450.1">
    <property type="nucleotide sequence ID" value="NZ_JABBNU010000001.1"/>
</dbReference>
<comment type="similarity">
    <text evidence="3">Belongs to the nicotinamide ribonucleoside (NR) uptake permease (TC 4.B.1) family.</text>
</comment>
<feature type="transmembrane region" description="Helical" evidence="10">
    <location>
        <begin position="129"/>
        <end position="148"/>
    </location>
</feature>
<sequence length="208" mass="24003">MIEFITEGINKGLNNMTWLEAIAASFGIISVIFSILKSIWVYPTGIISVCIYVYICFTNKLYADTGINVYYFIMSVYGWYIWSQRDPNDPSHHTPVTINSRQQNIISIVITILFWVLITLLLSNTDSDVVYFDAFTTSFAMTGMYLMAKKKVENWIAWIITDLASIPLYIHKGLIFTAVQFFVFLILAIIGLIAWIKTYKREHSYELQ</sequence>
<evidence type="ECO:0000256" key="4">
    <source>
        <dbReference type="ARBA" id="ARBA00017522"/>
    </source>
</evidence>
<evidence type="ECO:0000256" key="9">
    <source>
        <dbReference type="ARBA" id="ARBA00023136"/>
    </source>
</evidence>
<dbReference type="Proteomes" id="UP000559010">
    <property type="component" value="Unassembled WGS sequence"/>
</dbReference>
<proteinExistence type="inferred from homology"/>
<dbReference type="AlphaFoldDB" id="A0A848IUD5"/>
<evidence type="ECO:0000256" key="8">
    <source>
        <dbReference type="ARBA" id="ARBA00022989"/>
    </source>
</evidence>
<comment type="caution">
    <text evidence="11">The sequence shown here is derived from an EMBL/GenBank/DDBJ whole genome shotgun (WGS) entry which is preliminary data.</text>
</comment>
<comment type="function">
    <text evidence="1">Required for nicotinamide riboside transport across the inner membrane.</text>
</comment>
<evidence type="ECO:0000256" key="2">
    <source>
        <dbReference type="ARBA" id="ARBA00004651"/>
    </source>
</evidence>
<dbReference type="GO" id="GO:0034257">
    <property type="term" value="F:nicotinamide riboside transmembrane transporter activity"/>
    <property type="evidence" value="ECO:0007669"/>
    <property type="project" value="InterPro"/>
</dbReference>
<reference evidence="11 12" key="1">
    <citation type="submission" date="2020-04" db="EMBL/GenBank/DDBJ databases">
        <title>Flammeovirgaceae bacterium KN852 isolated from deep sea.</title>
        <authorList>
            <person name="Zhang D.-C."/>
        </authorList>
    </citation>
    <scope>NUCLEOTIDE SEQUENCE [LARGE SCALE GENOMIC DNA]</scope>
    <source>
        <strain evidence="11 12">KN852</strain>
    </source>
</reference>
<keyword evidence="5" id="KW-0813">Transport</keyword>
<accession>A0A848IUD5</accession>
<keyword evidence="6" id="KW-1003">Cell membrane</keyword>
<dbReference type="InterPro" id="IPR006419">
    <property type="entry name" value="NMN_transpt_PnuC"/>
</dbReference>
<organism evidence="11 12">
    <name type="scientific">Marinigracilibium pacificum</name>
    <dbReference type="NCBI Taxonomy" id="2729599"/>
    <lineage>
        <taxon>Bacteria</taxon>
        <taxon>Pseudomonadati</taxon>
        <taxon>Bacteroidota</taxon>
        <taxon>Cytophagia</taxon>
        <taxon>Cytophagales</taxon>
        <taxon>Flammeovirgaceae</taxon>
        <taxon>Marinigracilibium</taxon>
    </lineage>
</organism>
<feature type="transmembrane region" description="Helical" evidence="10">
    <location>
        <begin position="12"/>
        <end position="33"/>
    </location>
</feature>